<keyword evidence="14" id="KW-1185">Reference proteome</keyword>
<dbReference type="GO" id="GO:0006811">
    <property type="term" value="P:monoatomic ion transport"/>
    <property type="evidence" value="ECO:0007669"/>
    <property type="project" value="UniProtKB-KW"/>
</dbReference>
<dbReference type="OrthoDB" id="263957at2759"/>
<evidence type="ECO:0000256" key="10">
    <source>
        <dbReference type="ARBA" id="ARBA00030646"/>
    </source>
</evidence>
<dbReference type="GO" id="GO:0015098">
    <property type="term" value="F:molybdate ion transmembrane transporter activity"/>
    <property type="evidence" value="ECO:0007669"/>
    <property type="project" value="InterPro"/>
</dbReference>
<dbReference type="EMBL" id="GL988043">
    <property type="protein sequence ID" value="EGS19589.1"/>
    <property type="molecule type" value="Genomic_DNA"/>
</dbReference>
<evidence type="ECO:0000256" key="7">
    <source>
        <dbReference type="ARBA" id="ARBA00022989"/>
    </source>
</evidence>
<dbReference type="InterPro" id="IPR008509">
    <property type="entry name" value="MOT2/MFSD5"/>
</dbReference>
<comment type="subcellular location">
    <subcellularLocation>
        <location evidence="2">Cell membrane</location>
        <topology evidence="2">Multi-pass membrane protein</topology>
    </subcellularLocation>
</comment>
<dbReference type="SUPFAM" id="SSF103473">
    <property type="entry name" value="MFS general substrate transporter"/>
    <property type="match status" value="1"/>
</dbReference>
<sequence length="189" mass="20770">MTLFQPAVLVLCLGCTLFEGSMYLFVFLWAPVLQSVQSTPTELPYGHIFSSFMTAALAASLAFNIFVTDRRLVRPSVLLISLLAGSARCFIASANPHSEQSAFWVFCLFEGAVGAYWPYMGYLEVRLIDDKTRTQVYAMLRISLNVSVVVSLLLVTRRTGTFKMVFSVCGTLLLASSGAIWLALSATNI</sequence>
<evidence type="ECO:0000256" key="11">
    <source>
        <dbReference type="ARBA" id="ARBA00032555"/>
    </source>
</evidence>
<feature type="transmembrane region" description="Helical" evidence="12">
    <location>
        <begin position="162"/>
        <end position="184"/>
    </location>
</feature>
<feature type="transmembrane region" description="Helical" evidence="12">
    <location>
        <begin position="44"/>
        <end position="65"/>
    </location>
</feature>
<proteinExistence type="predicted"/>
<evidence type="ECO:0000256" key="2">
    <source>
        <dbReference type="ARBA" id="ARBA00004651"/>
    </source>
</evidence>
<protein>
    <recommendedName>
        <fullName evidence="3">Molybdate-anion transporter</fullName>
    </recommendedName>
    <alternativeName>
        <fullName evidence="10">Major facilitator superfamily domain-containing protein 5</fullName>
    </alternativeName>
    <alternativeName>
        <fullName evidence="11">Molybdate transporter 2 homolog</fullName>
    </alternativeName>
</protein>
<evidence type="ECO:0000256" key="5">
    <source>
        <dbReference type="ARBA" id="ARBA00022475"/>
    </source>
</evidence>
<evidence type="ECO:0000256" key="3">
    <source>
        <dbReference type="ARBA" id="ARBA00021242"/>
    </source>
</evidence>
<dbReference type="AlphaFoldDB" id="G0SA17"/>
<evidence type="ECO:0000256" key="4">
    <source>
        <dbReference type="ARBA" id="ARBA00022448"/>
    </source>
</evidence>
<dbReference type="PANTHER" id="PTHR23516:SF1">
    <property type="entry name" value="MOLYBDATE-ANION TRANSPORTER"/>
    <property type="match status" value="1"/>
</dbReference>
<reference evidence="13 14" key="1">
    <citation type="journal article" date="2011" name="Cell">
        <title>Insight into structure and assembly of the nuclear pore complex by utilizing the genome of a eukaryotic thermophile.</title>
        <authorList>
            <person name="Amlacher S."/>
            <person name="Sarges P."/>
            <person name="Flemming D."/>
            <person name="van Noort V."/>
            <person name="Kunze R."/>
            <person name="Devos D.P."/>
            <person name="Arumugam M."/>
            <person name="Bork P."/>
            <person name="Hurt E."/>
        </authorList>
    </citation>
    <scope>NUCLEOTIDE SEQUENCE [LARGE SCALE GENOMIC DNA]</scope>
    <source>
        <strain evidence="14">DSM 1495 / CBS 144.50 / IMI 039719</strain>
    </source>
</reference>
<accession>G0SA17</accession>
<dbReference type="HOGENOM" id="CLU_1434295_0_0_1"/>
<evidence type="ECO:0000313" key="13">
    <source>
        <dbReference type="EMBL" id="EGS19589.1"/>
    </source>
</evidence>
<dbReference type="PANTHER" id="PTHR23516">
    <property type="entry name" value="SAM (S-ADENOSYL METHIONINE) TRANSPORTER"/>
    <property type="match status" value="1"/>
</dbReference>
<dbReference type="Proteomes" id="UP000008066">
    <property type="component" value="Unassembled WGS sequence"/>
</dbReference>
<dbReference type="eggNOG" id="KOG4332">
    <property type="taxonomic scope" value="Eukaryota"/>
</dbReference>
<organism evidence="14">
    <name type="scientific">Chaetomium thermophilum (strain DSM 1495 / CBS 144.50 / IMI 039719)</name>
    <name type="common">Thermochaetoides thermophila</name>
    <dbReference type="NCBI Taxonomy" id="759272"/>
    <lineage>
        <taxon>Eukaryota</taxon>
        <taxon>Fungi</taxon>
        <taxon>Dikarya</taxon>
        <taxon>Ascomycota</taxon>
        <taxon>Pezizomycotina</taxon>
        <taxon>Sordariomycetes</taxon>
        <taxon>Sordariomycetidae</taxon>
        <taxon>Sordariales</taxon>
        <taxon>Chaetomiaceae</taxon>
        <taxon>Thermochaetoides</taxon>
    </lineage>
</organism>
<dbReference type="RefSeq" id="XP_006694474.1">
    <property type="nucleotide sequence ID" value="XM_006694411.1"/>
</dbReference>
<dbReference type="GeneID" id="18258105"/>
<feature type="transmembrane region" description="Helical" evidence="12">
    <location>
        <begin position="139"/>
        <end position="156"/>
    </location>
</feature>
<keyword evidence="5" id="KW-1003">Cell membrane</keyword>
<comment type="function">
    <text evidence="1">Mediates high-affinity intracellular uptake of the rare oligo-element molybdenum.</text>
</comment>
<gene>
    <name evidence="13" type="ORF">CTHT_0040670</name>
</gene>
<evidence type="ECO:0000256" key="9">
    <source>
        <dbReference type="ARBA" id="ARBA00023136"/>
    </source>
</evidence>
<keyword evidence="4" id="KW-0813">Transport</keyword>
<dbReference type="STRING" id="759272.G0SA17"/>
<feature type="transmembrane region" description="Helical" evidence="12">
    <location>
        <begin position="7"/>
        <end position="32"/>
    </location>
</feature>
<evidence type="ECO:0000256" key="12">
    <source>
        <dbReference type="SAM" id="Phobius"/>
    </source>
</evidence>
<feature type="transmembrane region" description="Helical" evidence="12">
    <location>
        <begin position="101"/>
        <end position="119"/>
    </location>
</feature>
<dbReference type="Gene3D" id="1.20.1250.20">
    <property type="entry name" value="MFS general substrate transporter like domains"/>
    <property type="match status" value="1"/>
</dbReference>
<name>G0SA17_CHATD</name>
<dbReference type="Pfam" id="PF05631">
    <property type="entry name" value="MFS_5"/>
    <property type="match status" value="1"/>
</dbReference>
<evidence type="ECO:0000256" key="8">
    <source>
        <dbReference type="ARBA" id="ARBA00023065"/>
    </source>
</evidence>
<keyword evidence="9 12" id="KW-0472">Membrane</keyword>
<keyword evidence="6 12" id="KW-0812">Transmembrane</keyword>
<dbReference type="InterPro" id="IPR036259">
    <property type="entry name" value="MFS_trans_sf"/>
</dbReference>
<dbReference type="KEGG" id="cthr:CTHT_0040670"/>
<evidence type="ECO:0000313" key="14">
    <source>
        <dbReference type="Proteomes" id="UP000008066"/>
    </source>
</evidence>
<evidence type="ECO:0000256" key="1">
    <source>
        <dbReference type="ARBA" id="ARBA00003019"/>
    </source>
</evidence>
<evidence type="ECO:0000256" key="6">
    <source>
        <dbReference type="ARBA" id="ARBA00022692"/>
    </source>
</evidence>
<keyword evidence="7 12" id="KW-1133">Transmembrane helix</keyword>
<dbReference type="GO" id="GO:0005886">
    <property type="term" value="C:plasma membrane"/>
    <property type="evidence" value="ECO:0007669"/>
    <property type="project" value="UniProtKB-SubCell"/>
</dbReference>
<keyword evidence="8" id="KW-0406">Ion transport</keyword>